<keyword evidence="3" id="KW-1185">Reference proteome</keyword>
<name>A0ABX0R449_9GAMM</name>
<feature type="domain" description="DUF3950" evidence="1">
    <location>
        <begin position="20"/>
        <end position="47"/>
    </location>
</feature>
<sequence>MDKMSTSKTRRRHIRFPHSLLEGIEASLARECSQNFSAWVVEACRLRIKSESAVNKALKSGRSSCLRITQATKI</sequence>
<dbReference type="EMBL" id="VWXF01000001">
    <property type="protein sequence ID" value="NIF20176.1"/>
    <property type="molecule type" value="Genomic_DNA"/>
</dbReference>
<dbReference type="InterPro" id="IPR025030">
    <property type="entry name" value="DUF3950"/>
</dbReference>
<organism evidence="2 3">
    <name type="scientific">Candidatus Pantoea multigeneris</name>
    <dbReference type="NCBI Taxonomy" id="2608357"/>
    <lineage>
        <taxon>Bacteria</taxon>
        <taxon>Pseudomonadati</taxon>
        <taxon>Pseudomonadota</taxon>
        <taxon>Gammaproteobacteria</taxon>
        <taxon>Enterobacterales</taxon>
        <taxon>Erwiniaceae</taxon>
        <taxon>Pantoea</taxon>
    </lineage>
</organism>
<comment type="caution">
    <text evidence="2">The sequence shown here is derived from an EMBL/GenBank/DDBJ whole genome shotgun (WGS) entry which is preliminary data.</text>
</comment>
<dbReference type="NCBIfam" id="NF041551">
    <property type="entry name" value="YlcI_YnfO_N"/>
    <property type="match status" value="1"/>
</dbReference>
<evidence type="ECO:0000313" key="2">
    <source>
        <dbReference type="EMBL" id="NIF20176.1"/>
    </source>
</evidence>
<protein>
    <submittedName>
        <fullName evidence="2">DUF3950 domain-containing protein</fullName>
    </submittedName>
</protein>
<proteinExistence type="predicted"/>
<dbReference type="Proteomes" id="UP001515683">
    <property type="component" value="Unassembled WGS sequence"/>
</dbReference>
<evidence type="ECO:0000313" key="3">
    <source>
        <dbReference type="Proteomes" id="UP001515683"/>
    </source>
</evidence>
<accession>A0ABX0R449</accession>
<dbReference type="Pfam" id="PF13132">
    <property type="entry name" value="DUF3950"/>
    <property type="match status" value="1"/>
</dbReference>
<dbReference type="RefSeq" id="WP_370659848.1">
    <property type="nucleotide sequence ID" value="NZ_VWXF01000001.1"/>
</dbReference>
<reference evidence="2 3" key="1">
    <citation type="journal article" date="2019" name="bioRxiv">
        <title>Bacteria contribute to plant secondary compound degradation in a generalist herbivore system.</title>
        <authorList>
            <person name="Francoeur C.B."/>
            <person name="Khadempour L."/>
            <person name="Moreira-Soto R.D."/>
            <person name="Gotting K."/>
            <person name="Book A.J."/>
            <person name="Pinto-Tomas A.A."/>
            <person name="Keefover-Ring K."/>
            <person name="Currie C.R."/>
        </authorList>
    </citation>
    <scope>NUCLEOTIDE SEQUENCE [LARGE SCALE GENOMIC DNA]</scope>
    <source>
        <strain evidence="2">Acro-835</strain>
    </source>
</reference>
<evidence type="ECO:0000259" key="1">
    <source>
        <dbReference type="Pfam" id="PF13132"/>
    </source>
</evidence>
<gene>
    <name evidence="2" type="ORF">F3J40_00900</name>
</gene>